<dbReference type="AlphaFoldDB" id="A0A4Q9VMR9"/>
<dbReference type="InterPro" id="IPR015422">
    <property type="entry name" value="PyrdxlP-dep_Trfase_small"/>
</dbReference>
<dbReference type="CDD" id="cd00609">
    <property type="entry name" value="AAT_like"/>
    <property type="match status" value="1"/>
</dbReference>
<keyword evidence="5 8" id="KW-0808">Transferase</keyword>
<dbReference type="SUPFAM" id="SSF53383">
    <property type="entry name" value="PLP-dependent transferases"/>
    <property type="match status" value="1"/>
</dbReference>
<reference evidence="8 9" key="1">
    <citation type="submission" date="2019-02" db="EMBL/GenBank/DDBJ databases">
        <title>Siculibacillus lacustris gen. nov., sp. nov., a new rosette-forming bacterium isolated from a freshwater crater lake (Lake St. Ana, Romania).</title>
        <authorList>
            <person name="Felfoldi T."/>
            <person name="Marton Z."/>
            <person name="Szabo A."/>
            <person name="Mentes A."/>
            <person name="Boka K."/>
            <person name="Marialigeti K."/>
            <person name="Mathe I."/>
            <person name="Koncz M."/>
            <person name="Schumann P."/>
            <person name="Toth E."/>
        </authorList>
    </citation>
    <scope>NUCLEOTIDE SEQUENCE [LARGE SCALE GENOMIC DNA]</scope>
    <source>
        <strain evidence="8 9">SA-279</strain>
    </source>
</reference>
<protein>
    <submittedName>
        <fullName evidence="8">PLP-dependent aminotransferase family protein</fullName>
    </submittedName>
</protein>
<gene>
    <name evidence="8" type="ORF">EYW49_15280</name>
</gene>
<evidence type="ECO:0000313" key="9">
    <source>
        <dbReference type="Proteomes" id="UP000292781"/>
    </source>
</evidence>
<dbReference type="EMBL" id="SJFN01000023">
    <property type="protein sequence ID" value="TBW35974.1"/>
    <property type="molecule type" value="Genomic_DNA"/>
</dbReference>
<evidence type="ECO:0000256" key="1">
    <source>
        <dbReference type="ARBA" id="ARBA00001933"/>
    </source>
</evidence>
<dbReference type="InterPro" id="IPR015421">
    <property type="entry name" value="PyrdxlP-dep_Trfase_major"/>
</dbReference>
<proteinExistence type="inferred from homology"/>
<dbReference type="PANTHER" id="PTHR42790">
    <property type="entry name" value="AMINOTRANSFERASE"/>
    <property type="match status" value="1"/>
</dbReference>
<evidence type="ECO:0000256" key="3">
    <source>
        <dbReference type="ARBA" id="ARBA00011738"/>
    </source>
</evidence>
<sequence>MSALDWSAVFATRTERMRASEIRELLKLLDQPDIISFAGGIPDPSLFPVEAIRDAQDAILADPVTAAQALQYSVSEGFIGLRRWIVGHMAATGVPCDVDNILITCGSQQGLDFLGKLLLSPGDTALVEAPTYLGALQAFNAYEPRWDTLNVDGGNRTPAAYADAAAAATPGGRVKFAYVVPDFANPTGLSLSVESRKALLALAAELEIPVIEDAAYRQIAFDGEPLPAILALDCAANGGDIDKTRTVYCGTFSKTLVPAMRVGWIVAARPIIEKLVLTKQAGDLHSSTLAQMTMARVAETTFDANVLRARALYRGRRDALMAALAASMPAGVGWTKPKGGLFAWVTLPEGIDGAELLAHAIAEERVAFVPGGAFFAEDRMANTIRLNFSLPNESAIAEGIGRLGRLIGRRAA</sequence>
<evidence type="ECO:0000256" key="2">
    <source>
        <dbReference type="ARBA" id="ARBA00007441"/>
    </source>
</evidence>
<dbReference type="OrthoDB" id="9804020at2"/>
<comment type="similarity">
    <text evidence="2">Belongs to the class-I pyridoxal-phosphate-dependent aminotransferase family.</text>
</comment>
<name>A0A4Q9VMR9_9HYPH</name>
<dbReference type="PANTHER" id="PTHR42790:SF19">
    <property type="entry name" value="KYNURENINE_ALPHA-AMINOADIPATE AMINOTRANSFERASE, MITOCHONDRIAL"/>
    <property type="match status" value="1"/>
</dbReference>
<dbReference type="RefSeq" id="WP_131310458.1">
    <property type="nucleotide sequence ID" value="NZ_SJFN01000023.1"/>
</dbReference>
<dbReference type="Gene3D" id="3.40.640.10">
    <property type="entry name" value="Type I PLP-dependent aspartate aminotransferase-like (Major domain)"/>
    <property type="match status" value="1"/>
</dbReference>
<keyword evidence="4 8" id="KW-0032">Aminotransferase</keyword>
<evidence type="ECO:0000256" key="4">
    <source>
        <dbReference type="ARBA" id="ARBA00022576"/>
    </source>
</evidence>
<evidence type="ECO:0000256" key="5">
    <source>
        <dbReference type="ARBA" id="ARBA00022679"/>
    </source>
</evidence>
<dbReference type="GO" id="GO:0008483">
    <property type="term" value="F:transaminase activity"/>
    <property type="evidence" value="ECO:0007669"/>
    <property type="project" value="UniProtKB-KW"/>
</dbReference>
<accession>A0A4Q9VMR9</accession>
<comment type="subunit">
    <text evidence="3">Homodimer.</text>
</comment>
<keyword evidence="6" id="KW-0663">Pyridoxal phosphate</keyword>
<dbReference type="InterPro" id="IPR015424">
    <property type="entry name" value="PyrdxlP-dep_Trfase"/>
</dbReference>
<keyword evidence="9" id="KW-1185">Reference proteome</keyword>
<evidence type="ECO:0000259" key="7">
    <source>
        <dbReference type="Pfam" id="PF00155"/>
    </source>
</evidence>
<dbReference type="GO" id="GO:0030170">
    <property type="term" value="F:pyridoxal phosphate binding"/>
    <property type="evidence" value="ECO:0007669"/>
    <property type="project" value="InterPro"/>
</dbReference>
<dbReference type="GO" id="GO:1901605">
    <property type="term" value="P:alpha-amino acid metabolic process"/>
    <property type="evidence" value="ECO:0007669"/>
    <property type="project" value="TreeGrafter"/>
</dbReference>
<dbReference type="InterPro" id="IPR004839">
    <property type="entry name" value="Aminotransferase_I/II_large"/>
</dbReference>
<evidence type="ECO:0000256" key="6">
    <source>
        <dbReference type="ARBA" id="ARBA00022898"/>
    </source>
</evidence>
<comment type="cofactor">
    <cofactor evidence="1">
        <name>pyridoxal 5'-phosphate</name>
        <dbReference type="ChEBI" id="CHEBI:597326"/>
    </cofactor>
</comment>
<feature type="domain" description="Aminotransferase class I/classII large" evidence="7">
    <location>
        <begin position="70"/>
        <end position="400"/>
    </location>
</feature>
<dbReference type="InterPro" id="IPR050859">
    <property type="entry name" value="Class-I_PLP-dep_aminotransf"/>
</dbReference>
<comment type="caution">
    <text evidence="8">The sequence shown here is derived from an EMBL/GenBank/DDBJ whole genome shotgun (WGS) entry which is preliminary data.</text>
</comment>
<dbReference type="Pfam" id="PF00155">
    <property type="entry name" value="Aminotran_1_2"/>
    <property type="match status" value="1"/>
</dbReference>
<dbReference type="Gene3D" id="3.90.1150.10">
    <property type="entry name" value="Aspartate Aminotransferase, domain 1"/>
    <property type="match status" value="1"/>
</dbReference>
<organism evidence="8 9">
    <name type="scientific">Siculibacillus lacustris</name>
    <dbReference type="NCBI Taxonomy" id="1549641"/>
    <lineage>
        <taxon>Bacteria</taxon>
        <taxon>Pseudomonadati</taxon>
        <taxon>Pseudomonadota</taxon>
        <taxon>Alphaproteobacteria</taxon>
        <taxon>Hyphomicrobiales</taxon>
        <taxon>Ancalomicrobiaceae</taxon>
        <taxon>Siculibacillus</taxon>
    </lineage>
</organism>
<dbReference type="Proteomes" id="UP000292781">
    <property type="component" value="Unassembled WGS sequence"/>
</dbReference>
<evidence type="ECO:0000313" key="8">
    <source>
        <dbReference type="EMBL" id="TBW35974.1"/>
    </source>
</evidence>
<dbReference type="FunFam" id="3.40.640.10:FF:000053">
    <property type="entry name" value="Aminotransferase, class I"/>
    <property type="match status" value="1"/>
</dbReference>